<proteinExistence type="predicted"/>
<dbReference type="EMBL" id="GBXM01016448">
    <property type="protein sequence ID" value="JAH92129.1"/>
    <property type="molecule type" value="Transcribed_RNA"/>
</dbReference>
<protein>
    <submittedName>
        <fullName evidence="1">Uncharacterized protein</fullName>
    </submittedName>
</protein>
<organism evidence="1">
    <name type="scientific">Anguilla anguilla</name>
    <name type="common">European freshwater eel</name>
    <name type="synonym">Muraena anguilla</name>
    <dbReference type="NCBI Taxonomy" id="7936"/>
    <lineage>
        <taxon>Eukaryota</taxon>
        <taxon>Metazoa</taxon>
        <taxon>Chordata</taxon>
        <taxon>Craniata</taxon>
        <taxon>Vertebrata</taxon>
        <taxon>Euteleostomi</taxon>
        <taxon>Actinopterygii</taxon>
        <taxon>Neopterygii</taxon>
        <taxon>Teleostei</taxon>
        <taxon>Anguilliformes</taxon>
        <taxon>Anguillidae</taxon>
        <taxon>Anguilla</taxon>
    </lineage>
</organism>
<reference evidence="1" key="1">
    <citation type="submission" date="2014-11" db="EMBL/GenBank/DDBJ databases">
        <authorList>
            <person name="Amaro Gonzalez C."/>
        </authorList>
    </citation>
    <scope>NUCLEOTIDE SEQUENCE</scope>
</reference>
<accession>A0A0E9WNX8</accession>
<reference evidence="1" key="2">
    <citation type="journal article" date="2015" name="Fish Shellfish Immunol.">
        <title>Early steps in the European eel (Anguilla anguilla)-Vibrio vulnificus interaction in the gills: Role of the RtxA13 toxin.</title>
        <authorList>
            <person name="Callol A."/>
            <person name="Pajuelo D."/>
            <person name="Ebbesson L."/>
            <person name="Teles M."/>
            <person name="MacKenzie S."/>
            <person name="Amaro C."/>
        </authorList>
    </citation>
    <scope>NUCLEOTIDE SEQUENCE</scope>
</reference>
<evidence type="ECO:0000313" key="1">
    <source>
        <dbReference type="EMBL" id="JAH92129.1"/>
    </source>
</evidence>
<dbReference type="AlphaFoldDB" id="A0A0E9WNX8"/>
<sequence>MVLHPPRRIHDAGRFCAVPDTCCSACVWWPNGLLSNFQLVFPPFWPLPVYPTETKENNGNGCIQHLK</sequence>
<name>A0A0E9WNX8_ANGAN</name>